<dbReference type="PANTHER" id="PTHR34384:SF6">
    <property type="entry name" value="STAPHYLOFERRIN B SYNTHASE"/>
    <property type="match status" value="1"/>
</dbReference>
<dbReference type="EMBL" id="CP008944">
    <property type="protein sequence ID" value="AIG63664.1"/>
    <property type="molecule type" value="Genomic_DNA"/>
</dbReference>
<dbReference type="Proteomes" id="UP000028504">
    <property type="component" value="Chromosome"/>
</dbReference>
<feature type="domain" description="Acyltransferase MbtK/IucB-like conserved" evidence="6">
    <location>
        <begin position="1"/>
        <end position="44"/>
    </location>
</feature>
<sequence>MPQDAAMAHQWLTHPHSSFWGATDWSLEKTTREYTAILTSPDQQAFILELADQPLALVEVYAPATSPLAEPLAGQVEFTPSDAGMHILIAPPPPGPGTPGLTTALFAATMCLIFDALQADRVVVEPDERNAAIHAKNALAGFRDVARIPLPGKNARVQLCSRADFLASRMAGLACLDVAPSVSPSAPRAASGQDLADTGGLAPGERELIAKMIREFSHERLLTPRLLSTGQWQVTLGNIELTFAARRHPVEHLAVDAASLRTASGAAPPGLVDLVAQAASQLGIPEASLHTYLAELAATVAGSARTARLTRPSAAELASLIVGGQKTSTGAEQASSASGPVRRSQARLMQYVEQSMTGGHPGFLANAGRGGMGESELYSFAPELGRSTQLVWLAAQASACVTAASASCENAPFSLDQAPACLEAAATLEALGHRPEDYVAIPVHPWQWEHRITTEFSGELASGELVALGAADLLMYPQQSLRTFFNLTDPAAPYVKTALTVRNMGFYRGLSPKYMRDTPAINDWLAGLLEPDKEFRAAHVRLLKEFAAVGFTGDAFHATATSGTGDAHTKMLAALWRESPIPQLAPGSQAITLAAVLHHDASGVALAGELIAASEIPAREWVARLLDVYLLPAVHALCQYDVVFMPHSENVILELDRGVPVGSFFKDLGEEVAVVRASRKVPAGISRIVADDGSFTDVQRALSIHTDIVDGVLRHLGALLDASATLPEAEFWQVARECLAGYFDRWPAARDRLPLLARTFPHSCLNRLQLRNPEGMVTLGDQESSLIYAGEMTNPLAPPE</sequence>
<evidence type="ECO:0000256" key="1">
    <source>
        <dbReference type="ARBA" id="ARBA00003818"/>
    </source>
</evidence>
<comment type="function">
    <text evidence="1">Acyltransferase required for the direct transfer of medium- to long-chain fatty acyl moieties from a carrier protein (MbtL) on to the epsilon-amino group of lysine residue in the mycobactin core.</text>
</comment>
<protein>
    <recommendedName>
        <fullName evidence="4">Lysine N-acyltransferase MbtK</fullName>
    </recommendedName>
    <alternativeName>
        <fullName evidence="5">Mycobactin synthase protein K</fullName>
    </alternativeName>
</protein>
<evidence type="ECO:0000259" key="6">
    <source>
        <dbReference type="SMART" id="SM01006"/>
    </source>
</evidence>
<dbReference type="InterPro" id="IPR019432">
    <property type="entry name" value="Acyltransferase_MbtK/IucB-like"/>
</dbReference>
<keyword evidence="8" id="KW-1185">Reference proteome</keyword>
<gene>
    <name evidence="7" type="ORF">CATYP_02070</name>
</gene>
<dbReference type="SMART" id="SM01006">
    <property type="entry name" value="AlcB"/>
    <property type="match status" value="1"/>
</dbReference>
<comment type="similarity">
    <text evidence="3">Belongs to the IucA/IucC family.</text>
</comment>
<dbReference type="Gene3D" id="3.30.310.280">
    <property type="match status" value="1"/>
</dbReference>
<evidence type="ECO:0000256" key="4">
    <source>
        <dbReference type="ARBA" id="ARBA00020586"/>
    </source>
</evidence>
<evidence type="ECO:0000256" key="5">
    <source>
        <dbReference type="ARBA" id="ARBA00031122"/>
    </source>
</evidence>
<evidence type="ECO:0000256" key="3">
    <source>
        <dbReference type="ARBA" id="ARBA00007832"/>
    </source>
</evidence>
<comment type="pathway">
    <text evidence="2">Siderophore biosynthesis; mycobactin biosynthesis.</text>
</comment>
<dbReference type="InterPro" id="IPR022770">
    <property type="entry name" value="IucA/IucC-like_C"/>
</dbReference>
<evidence type="ECO:0000313" key="8">
    <source>
        <dbReference type="Proteomes" id="UP000028504"/>
    </source>
</evidence>
<dbReference type="Gene3D" id="3.40.630.30">
    <property type="match status" value="1"/>
</dbReference>
<dbReference type="InterPro" id="IPR007310">
    <property type="entry name" value="Aerobactin_biosyn_IucA/IucC_N"/>
</dbReference>
<dbReference type="PANTHER" id="PTHR34384">
    <property type="entry name" value="L-2,3-DIAMINOPROPANOATE--CITRATE LIGASE"/>
    <property type="match status" value="1"/>
</dbReference>
<dbReference type="Pfam" id="PF13523">
    <property type="entry name" value="Acetyltransf_8"/>
    <property type="match status" value="1"/>
</dbReference>
<name>A0ABN4DBE7_9CORY</name>
<dbReference type="SUPFAM" id="SSF55729">
    <property type="entry name" value="Acyl-CoA N-acyltransferases (Nat)"/>
    <property type="match status" value="1"/>
</dbReference>
<dbReference type="Pfam" id="PF04183">
    <property type="entry name" value="IucA_IucC"/>
    <property type="match status" value="1"/>
</dbReference>
<evidence type="ECO:0000313" key="7">
    <source>
        <dbReference type="EMBL" id="AIG63664.1"/>
    </source>
</evidence>
<proteinExistence type="inferred from homology"/>
<dbReference type="Pfam" id="PF06276">
    <property type="entry name" value="FhuF"/>
    <property type="match status" value="1"/>
</dbReference>
<accession>A0ABN4DBE7</accession>
<reference evidence="7 8" key="1">
    <citation type="submission" date="2014-07" db="EMBL/GenBank/DDBJ databases">
        <title>Complete genome sequence of Corynebacterium atypicum DSM 44849: identifiction of the mycolic acid biosynthesis genes.</title>
        <authorList>
            <person name="Tippelt A."/>
            <person name="Mollmann S."/>
            <person name="Albersmeier A."/>
            <person name="Jaenicke S."/>
            <person name="Ruckert C."/>
            <person name="Tauch A."/>
        </authorList>
    </citation>
    <scope>NUCLEOTIDE SEQUENCE [LARGE SCALE GENOMIC DNA]</scope>
    <source>
        <strain evidence="7 8">R2070</strain>
    </source>
</reference>
<dbReference type="InterPro" id="IPR016181">
    <property type="entry name" value="Acyl_CoA_acyltransferase"/>
</dbReference>
<dbReference type="InterPro" id="IPR037455">
    <property type="entry name" value="LucA/IucC-like"/>
</dbReference>
<dbReference type="Gene3D" id="6.10.250.3370">
    <property type="match status" value="1"/>
</dbReference>
<dbReference type="Gene3D" id="1.10.510.40">
    <property type="match status" value="1"/>
</dbReference>
<organism evidence="7 8">
    <name type="scientific">Corynebacterium atypicum</name>
    <dbReference type="NCBI Taxonomy" id="191610"/>
    <lineage>
        <taxon>Bacteria</taxon>
        <taxon>Bacillati</taxon>
        <taxon>Actinomycetota</taxon>
        <taxon>Actinomycetes</taxon>
        <taxon>Mycobacteriales</taxon>
        <taxon>Corynebacteriaceae</taxon>
        <taxon>Corynebacterium</taxon>
    </lineage>
</organism>
<evidence type="ECO:0000256" key="2">
    <source>
        <dbReference type="ARBA" id="ARBA00005102"/>
    </source>
</evidence>